<dbReference type="AlphaFoldDB" id="A0A8S9UZG2"/>
<reference evidence="1" key="1">
    <citation type="submission" date="2020-03" db="EMBL/GenBank/DDBJ databases">
        <title>Hybrid Assembly of Korean Phytophthora infestans isolates.</title>
        <authorList>
            <person name="Prokchorchik M."/>
            <person name="Lee Y."/>
            <person name="Seo J."/>
            <person name="Cho J.-H."/>
            <person name="Park Y.-E."/>
            <person name="Jang D.-C."/>
            <person name="Im J.-S."/>
            <person name="Choi J.-G."/>
            <person name="Park H.-J."/>
            <person name="Lee G.-B."/>
            <person name="Lee Y.-G."/>
            <person name="Hong S.-Y."/>
            <person name="Cho K."/>
            <person name="Sohn K.H."/>
        </authorList>
    </citation>
    <scope>NUCLEOTIDE SEQUENCE</scope>
    <source>
        <strain evidence="1">KR_2_A2</strain>
    </source>
</reference>
<organism evidence="1 2">
    <name type="scientific">Phytophthora infestans</name>
    <name type="common">Potato late blight agent</name>
    <name type="synonym">Botrytis infestans</name>
    <dbReference type="NCBI Taxonomy" id="4787"/>
    <lineage>
        <taxon>Eukaryota</taxon>
        <taxon>Sar</taxon>
        <taxon>Stramenopiles</taxon>
        <taxon>Oomycota</taxon>
        <taxon>Peronosporomycetes</taxon>
        <taxon>Peronosporales</taxon>
        <taxon>Peronosporaceae</taxon>
        <taxon>Phytophthora</taxon>
    </lineage>
</organism>
<evidence type="ECO:0000313" key="1">
    <source>
        <dbReference type="EMBL" id="KAF4144359.1"/>
    </source>
</evidence>
<proteinExistence type="predicted"/>
<dbReference type="Proteomes" id="UP000704712">
    <property type="component" value="Unassembled WGS sequence"/>
</dbReference>
<comment type="caution">
    <text evidence="1">The sequence shown here is derived from an EMBL/GenBank/DDBJ whole genome shotgun (WGS) entry which is preliminary data.</text>
</comment>
<sequence length="88" mass="8692">MPVPPAVASAESTPTICPLSVGGGLSSTITAVPSRDRCVRLVQEPTRVASAAALQNAAHGIVPAHVGGHAATPVPLMQSSGTVCAMLP</sequence>
<protein>
    <submittedName>
        <fullName evidence="1">Uncharacterized protein</fullName>
    </submittedName>
</protein>
<accession>A0A8S9UZG2</accession>
<dbReference type="EMBL" id="JAACNO010000863">
    <property type="protein sequence ID" value="KAF4144359.1"/>
    <property type="molecule type" value="Genomic_DNA"/>
</dbReference>
<gene>
    <name evidence="1" type="ORF">GN958_ATG06453</name>
</gene>
<evidence type="ECO:0000313" key="2">
    <source>
        <dbReference type="Proteomes" id="UP000704712"/>
    </source>
</evidence>
<name>A0A8S9UZG2_PHYIN</name>